<feature type="transmembrane region" description="Helical" evidence="1">
    <location>
        <begin position="21"/>
        <end position="42"/>
    </location>
</feature>
<proteinExistence type="predicted"/>
<evidence type="ECO:0008006" key="4">
    <source>
        <dbReference type="Google" id="ProtNLM"/>
    </source>
</evidence>
<dbReference type="EMBL" id="PRDG01000002">
    <property type="protein sequence ID" value="MBP2623075.1"/>
    <property type="molecule type" value="Genomic_DNA"/>
</dbReference>
<keyword evidence="1" id="KW-1133">Transmembrane helix</keyword>
<reference evidence="2 3" key="1">
    <citation type="submission" date="2018-02" db="EMBL/GenBank/DDBJ databases">
        <title>Draft genome sequence of Streptococcus oricebi CCUG 70868T type strain.</title>
        <authorList>
            <person name="Mendez V."/>
            <person name="Salva-Serra F."/>
            <person name="Jaen-Luchoro D."/>
            <person name="Gonzales-Siles L."/>
            <person name="Karlsson R."/>
            <person name="Engstrom-Jakobsson H."/>
            <person name="Busquets A."/>
            <person name="Gomila M."/>
            <person name="Pineiro-Iglesias B."/>
            <person name="Bennasar-Figueras A."/>
            <person name="Seeger M."/>
            <person name="Moore E."/>
        </authorList>
    </citation>
    <scope>NUCLEOTIDE SEQUENCE [LARGE SCALE GENOMIC DNA]</scope>
    <source>
        <strain evidence="2 3">CCUG 70868</strain>
    </source>
</reference>
<evidence type="ECO:0000256" key="1">
    <source>
        <dbReference type="SAM" id="Phobius"/>
    </source>
</evidence>
<keyword evidence="3" id="KW-1185">Reference proteome</keyword>
<keyword evidence="1" id="KW-0812">Transmembrane</keyword>
<dbReference type="Proteomes" id="UP001519296">
    <property type="component" value="Unassembled WGS sequence"/>
</dbReference>
<protein>
    <recommendedName>
        <fullName evidence="4">ABC-2 family transporter protein</fullName>
    </recommendedName>
</protein>
<comment type="caution">
    <text evidence="2">The sequence shown here is derived from an EMBL/GenBank/DDBJ whole genome shotgun (WGS) entry which is preliminary data.</text>
</comment>
<feature type="transmembrane region" description="Helical" evidence="1">
    <location>
        <begin position="178"/>
        <end position="200"/>
    </location>
</feature>
<gene>
    <name evidence="2" type="ORF">C4K46_03880</name>
</gene>
<feature type="transmembrane region" description="Helical" evidence="1">
    <location>
        <begin position="146"/>
        <end position="171"/>
    </location>
</feature>
<dbReference type="RefSeq" id="WP_209627560.1">
    <property type="nucleotide sequence ID" value="NZ_PRDG01000002.1"/>
</dbReference>
<evidence type="ECO:0000313" key="3">
    <source>
        <dbReference type="Proteomes" id="UP001519296"/>
    </source>
</evidence>
<feature type="transmembrane region" description="Helical" evidence="1">
    <location>
        <begin position="106"/>
        <end position="126"/>
    </location>
</feature>
<sequence>MIDAIKADFYQLRRSRVLGATTILFFIYVQLNLFGRLLGIAGNQSLIPRFLTTSPLTGMESLVKGTFDSFAIFLVTLVMSLLFLGSDLTGKHYQARLTKGLSRAQFFILKNITLAILSFANLLFYYGLLFVESSLLHGLGNVSASLVWSFLLTFFVQFLLSLAIIQFVSLAIYWRRSIFAGVVAFMVYVTFTTLPASLLPGNALFDFIVLDFNLTRVADIATTLLYILFTLAQTVVFGWFSLQIFKKQDL</sequence>
<keyword evidence="1" id="KW-0472">Membrane</keyword>
<name>A0ABS5B2T4_9STRE</name>
<feature type="transmembrane region" description="Helical" evidence="1">
    <location>
        <begin position="220"/>
        <end position="242"/>
    </location>
</feature>
<accession>A0ABS5B2T4</accession>
<organism evidence="2 3">
    <name type="scientific">Streptococcus oricebi</name>
    <dbReference type="NCBI Taxonomy" id="1547447"/>
    <lineage>
        <taxon>Bacteria</taxon>
        <taxon>Bacillati</taxon>
        <taxon>Bacillota</taxon>
        <taxon>Bacilli</taxon>
        <taxon>Lactobacillales</taxon>
        <taxon>Streptococcaceae</taxon>
        <taxon>Streptococcus</taxon>
    </lineage>
</organism>
<evidence type="ECO:0000313" key="2">
    <source>
        <dbReference type="EMBL" id="MBP2623075.1"/>
    </source>
</evidence>
<feature type="transmembrane region" description="Helical" evidence="1">
    <location>
        <begin position="62"/>
        <end position="85"/>
    </location>
</feature>